<dbReference type="InterPro" id="IPR017592">
    <property type="entry name" value="Pilus_assmbl_Flp-typ_CpaB"/>
</dbReference>
<dbReference type="Pfam" id="PF08666">
    <property type="entry name" value="SAF"/>
    <property type="match status" value="1"/>
</dbReference>
<sequence>MRAARWRQGLRALGGYAFALVAGSLAAWAAREHIQRRVHDIEQQARVPMVASLVAARDLEAGTPLHDELVAVRDMPQAWLPAGALLPDEAARLDGAVLRAPVKAGEALQAALLSYPEQTPALTEQLEAGQGAITLPLQELPGLSAAARPGDLVDLYVSFTHRQRQLTMPLLAGSKVLALDPADAQGGASTITLRASAREVARLVAARQEGTLTAVLRRAGAPAQGPARAFAAPSAREAGDLPALLGMPRDAAPRAAVPVLYGDRLDAPAGALPGDTEAVMP</sequence>
<feature type="domain" description="SAF" evidence="1">
    <location>
        <begin position="50"/>
        <end position="114"/>
    </location>
</feature>
<dbReference type="OrthoDB" id="2037472at2"/>
<dbReference type="InterPro" id="IPR031571">
    <property type="entry name" value="RcpC_dom"/>
</dbReference>
<organism evidence="2 3">
    <name type="scientific">Bordetella bronchiseptica 253</name>
    <dbReference type="NCBI Taxonomy" id="568707"/>
    <lineage>
        <taxon>Bacteria</taxon>
        <taxon>Pseudomonadati</taxon>
        <taxon>Pseudomonadota</taxon>
        <taxon>Betaproteobacteria</taxon>
        <taxon>Burkholderiales</taxon>
        <taxon>Alcaligenaceae</taxon>
        <taxon>Bordetella</taxon>
    </lineage>
</organism>
<dbReference type="KEGG" id="bbh:BN112_1421"/>
<dbReference type="AlphaFoldDB" id="A0A0C6P1N6"/>
<dbReference type="Pfam" id="PF16976">
    <property type="entry name" value="RcpC"/>
    <property type="match status" value="1"/>
</dbReference>
<dbReference type="SMART" id="SM00858">
    <property type="entry name" value="SAF"/>
    <property type="match status" value="1"/>
</dbReference>
<dbReference type="Proteomes" id="UP000007564">
    <property type="component" value="Chromosome"/>
</dbReference>
<evidence type="ECO:0000313" key="3">
    <source>
        <dbReference type="Proteomes" id="UP000007564"/>
    </source>
</evidence>
<gene>
    <name evidence="2" type="ORF">BN112_1421</name>
</gene>
<dbReference type="HOGENOM" id="CLU_057068_2_0_4"/>
<name>A0A0C6P1N6_BORBO</name>
<dbReference type="EMBL" id="HE965806">
    <property type="protein sequence ID" value="CCJ53338.1"/>
    <property type="molecule type" value="Genomic_DNA"/>
</dbReference>
<protein>
    <submittedName>
        <fullName evidence="2">Putative exported protein</fullName>
    </submittedName>
</protein>
<proteinExistence type="predicted"/>
<reference evidence="2 3" key="1">
    <citation type="journal article" date="2012" name="BMC Genomics">
        <title>Comparative genomics of the classical Bordetella subspecies: the evolution and exchange of virulence-associated diversity amongst closely related pathogens.</title>
        <authorList>
            <person name="Park J."/>
            <person name="Zhang Y."/>
            <person name="Buboltz A.M."/>
            <person name="Zhang X."/>
            <person name="Schuster S.C."/>
            <person name="Ahuja U."/>
            <person name="Liu M."/>
            <person name="Miller J.F."/>
            <person name="Sebaihia M."/>
            <person name="Bentley S.D."/>
            <person name="Parkhill J."/>
            <person name="Harvill E.T."/>
        </authorList>
    </citation>
    <scope>NUCLEOTIDE SEQUENCE [LARGE SCALE GENOMIC DNA]</scope>
    <source>
        <strain evidence="2 3">253</strain>
    </source>
</reference>
<dbReference type="NCBIfam" id="TIGR03177">
    <property type="entry name" value="pilus_cpaB"/>
    <property type="match status" value="1"/>
</dbReference>
<evidence type="ECO:0000259" key="1">
    <source>
        <dbReference type="SMART" id="SM00858"/>
    </source>
</evidence>
<dbReference type="RefSeq" id="WP_015064055.1">
    <property type="nucleotide sequence ID" value="NC_019382.1"/>
</dbReference>
<dbReference type="CDD" id="cd11614">
    <property type="entry name" value="SAF_CpaB_FlgA_like"/>
    <property type="match status" value="1"/>
</dbReference>
<dbReference type="InterPro" id="IPR013974">
    <property type="entry name" value="SAF"/>
</dbReference>
<evidence type="ECO:0000313" key="2">
    <source>
        <dbReference type="EMBL" id="CCJ53338.1"/>
    </source>
</evidence>
<accession>A0A0C6P1N6</accession>